<evidence type="ECO:0000313" key="5">
    <source>
        <dbReference type="Proteomes" id="UP000886520"/>
    </source>
</evidence>
<feature type="region of interest" description="Disordered" evidence="2">
    <location>
        <begin position="390"/>
        <end position="413"/>
    </location>
</feature>
<dbReference type="AlphaFoldDB" id="A0A9D4ZQ19"/>
<dbReference type="Gene3D" id="3.20.90.10">
    <property type="entry name" value="Tubby Protein, Chain A"/>
    <property type="match status" value="1"/>
</dbReference>
<sequence>MCKALHPMDDKISELELKCLHSLQKRKDRALSGVLFESSDFLSPRSGCLTPLSSARASSMSVHLRSAQALAERDFISLPNSSRELRGRPLGPPLQDSLRSRFCKQTSAKENQDSIVLESTQLQSKKGPLEQKLSEQGLTPMYEPKCSESEQLGSLLPLIPDVSDLRVFLVCAGPKGGGHIQCHIRRVFSSYKLYPRYKLFLTKGNIFLLSSRKRKKSKCSNYIISLDEEDISNRTGNYFGNVRSNFVGTQFWFYDKGERPRISRDKSCLRRPTDRVELGAAMFEPSVFGIKGPRKITAIIPAFDSDDKPYIFDPQLQSSPSILHRYKSGYDHDKMVIMKSKLPQWNKELRSYCLNFHGRATHSSVKNFQLVTEFDNEHILLQLGKAASQQSGTAGEGVPTEDQNTVATSEDEVKWDTSMPCVQTGDT</sequence>
<dbReference type="InterPro" id="IPR000007">
    <property type="entry name" value="Tubby_C"/>
</dbReference>
<evidence type="ECO:0000256" key="1">
    <source>
        <dbReference type="ARBA" id="ARBA00007129"/>
    </source>
</evidence>
<evidence type="ECO:0000256" key="2">
    <source>
        <dbReference type="SAM" id="MobiDB-lite"/>
    </source>
</evidence>
<keyword evidence="5" id="KW-1185">Reference proteome</keyword>
<protein>
    <recommendedName>
        <fullName evidence="3">Tubby C-terminal domain-containing protein</fullName>
    </recommendedName>
</protein>
<dbReference type="EMBL" id="JABFUD020000004">
    <property type="protein sequence ID" value="KAI5080905.1"/>
    <property type="molecule type" value="Genomic_DNA"/>
</dbReference>
<dbReference type="Proteomes" id="UP000886520">
    <property type="component" value="Chromosome 4"/>
</dbReference>
<gene>
    <name evidence="4" type="ORF">GOP47_0004088</name>
</gene>
<dbReference type="Pfam" id="PF01167">
    <property type="entry name" value="Tub"/>
    <property type="match status" value="1"/>
</dbReference>
<evidence type="ECO:0000259" key="3">
    <source>
        <dbReference type="Pfam" id="PF01167"/>
    </source>
</evidence>
<comment type="caution">
    <text evidence="4">The sequence shown here is derived from an EMBL/GenBank/DDBJ whole genome shotgun (WGS) entry which is preliminary data.</text>
</comment>
<dbReference type="OrthoDB" id="8775810at2759"/>
<dbReference type="InterPro" id="IPR025659">
    <property type="entry name" value="Tubby-like_C"/>
</dbReference>
<dbReference type="SUPFAM" id="SSF54518">
    <property type="entry name" value="Tubby C-terminal domain-like"/>
    <property type="match status" value="1"/>
</dbReference>
<organism evidence="4 5">
    <name type="scientific">Adiantum capillus-veneris</name>
    <name type="common">Maidenhair fern</name>
    <dbReference type="NCBI Taxonomy" id="13818"/>
    <lineage>
        <taxon>Eukaryota</taxon>
        <taxon>Viridiplantae</taxon>
        <taxon>Streptophyta</taxon>
        <taxon>Embryophyta</taxon>
        <taxon>Tracheophyta</taxon>
        <taxon>Polypodiopsida</taxon>
        <taxon>Polypodiidae</taxon>
        <taxon>Polypodiales</taxon>
        <taxon>Pteridineae</taxon>
        <taxon>Pteridaceae</taxon>
        <taxon>Vittarioideae</taxon>
        <taxon>Adiantum</taxon>
    </lineage>
</organism>
<feature type="domain" description="Tubby C-terminal" evidence="3">
    <location>
        <begin position="173"/>
        <end position="388"/>
    </location>
</feature>
<dbReference type="PRINTS" id="PR01573">
    <property type="entry name" value="SUPERTUBBY"/>
</dbReference>
<evidence type="ECO:0000313" key="4">
    <source>
        <dbReference type="EMBL" id="KAI5080905.1"/>
    </source>
</evidence>
<dbReference type="PANTHER" id="PTHR16517">
    <property type="entry name" value="TUBBY-RELATED"/>
    <property type="match status" value="1"/>
</dbReference>
<proteinExistence type="inferred from homology"/>
<accession>A0A9D4ZQ19</accession>
<name>A0A9D4ZQ19_ADICA</name>
<comment type="similarity">
    <text evidence="1">Belongs to the TUB family.</text>
</comment>
<reference evidence="4" key="1">
    <citation type="submission" date="2021-01" db="EMBL/GenBank/DDBJ databases">
        <title>Adiantum capillus-veneris genome.</title>
        <authorList>
            <person name="Fang Y."/>
            <person name="Liao Q."/>
        </authorList>
    </citation>
    <scope>NUCLEOTIDE SEQUENCE</scope>
    <source>
        <strain evidence="4">H3</strain>
        <tissue evidence="4">Leaf</tissue>
    </source>
</reference>
<dbReference type="PANTHER" id="PTHR16517:SF7">
    <property type="entry name" value="PROTEIN KING TUBBY"/>
    <property type="match status" value="1"/>
</dbReference>